<name>A0ABN9RBX7_9DINO</name>
<dbReference type="Proteomes" id="UP001189429">
    <property type="component" value="Unassembled WGS sequence"/>
</dbReference>
<organism evidence="1 2">
    <name type="scientific">Prorocentrum cordatum</name>
    <dbReference type="NCBI Taxonomy" id="2364126"/>
    <lineage>
        <taxon>Eukaryota</taxon>
        <taxon>Sar</taxon>
        <taxon>Alveolata</taxon>
        <taxon>Dinophyceae</taxon>
        <taxon>Prorocentrales</taxon>
        <taxon>Prorocentraceae</taxon>
        <taxon>Prorocentrum</taxon>
    </lineage>
</organism>
<evidence type="ECO:0008006" key="3">
    <source>
        <dbReference type="Google" id="ProtNLM"/>
    </source>
</evidence>
<protein>
    <recommendedName>
        <fullName evidence="3">Apple domain-containing protein</fullName>
    </recommendedName>
</protein>
<keyword evidence="2" id="KW-1185">Reference proteome</keyword>
<dbReference type="EMBL" id="CAUYUJ010006200">
    <property type="protein sequence ID" value="CAK0816470.1"/>
    <property type="molecule type" value="Genomic_DNA"/>
</dbReference>
<sequence>MEDSEEAGAVERVILGTQRVLRSTSALPTRAALATVVLAEAHPEAQKDCVRLCFSRLTCSWFCKLLLLVAITQGLLLWGPLSNVFWIPTHPSRGCEQSLDEGGGPEPFMRGNAHSLAGCQQLCEAAENCSAVDWFNQTRYCNLYDRPCLIPVADWDGAASYQVAEDCTLDNGSVGILIGGGVCDIDIQRPTFISLVKEGALGLLFSPLSWSFSLAVAFLYTCVASAWCRQCVKLGCSDTEREARDTCAASCCRRLCCCVQNPSDPGRRLDGGLLRRRLVVLGLAAHAGAVLRRARRRLDHRPAGRPARAAALRRVPAADAPHGVARLRRLRAPAAARGVPVLPRRRGVLRGGPGLRPHVGLRP</sequence>
<proteinExistence type="predicted"/>
<feature type="non-terminal residue" evidence="1">
    <location>
        <position position="363"/>
    </location>
</feature>
<comment type="caution">
    <text evidence="1">The sequence shown here is derived from an EMBL/GenBank/DDBJ whole genome shotgun (WGS) entry which is preliminary data.</text>
</comment>
<evidence type="ECO:0000313" key="2">
    <source>
        <dbReference type="Proteomes" id="UP001189429"/>
    </source>
</evidence>
<reference evidence="1" key="1">
    <citation type="submission" date="2023-10" db="EMBL/GenBank/DDBJ databases">
        <authorList>
            <person name="Chen Y."/>
            <person name="Shah S."/>
            <person name="Dougan E. K."/>
            <person name="Thang M."/>
            <person name="Chan C."/>
        </authorList>
    </citation>
    <scope>NUCLEOTIDE SEQUENCE [LARGE SCALE GENOMIC DNA]</scope>
</reference>
<accession>A0ABN9RBX7</accession>
<gene>
    <name evidence="1" type="ORF">PCOR1329_LOCUS19421</name>
</gene>
<evidence type="ECO:0000313" key="1">
    <source>
        <dbReference type="EMBL" id="CAK0816470.1"/>
    </source>
</evidence>